<evidence type="ECO:0000313" key="4">
    <source>
        <dbReference type="Proteomes" id="UP001155241"/>
    </source>
</evidence>
<dbReference type="Proteomes" id="UP001155241">
    <property type="component" value="Unassembled WGS sequence"/>
</dbReference>
<dbReference type="EMBL" id="JAMXLR010000055">
    <property type="protein sequence ID" value="MCO6045297.1"/>
    <property type="molecule type" value="Genomic_DNA"/>
</dbReference>
<protein>
    <recommendedName>
        <fullName evidence="5">PEP-CTERM protein-sorting domain-containing protein</fullName>
    </recommendedName>
</protein>
<evidence type="ECO:0000313" key="3">
    <source>
        <dbReference type="EMBL" id="MCO6045297.1"/>
    </source>
</evidence>
<feature type="chain" id="PRO_5040931458" description="PEP-CTERM protein-sorting domain-containing protein" evidence="2">
    <location>
        <begin position="27"/>
        <end position="944"/>
    </location>
</feature>
<sequence length="944" mass="99158">MSISLSGIRCWLFAAMACVSCSVAGAVGLTYVDGSDDLPLPGNSPYTTTPQNLFAANGGPLSDALDAIGGDASNFTDGKWGYRSNGFGARGTIYEASEDTPEIYQLLTGLTPGASYDVYVAYWSDPGNWGLRAGPTSNPGANPIFNARGGYGGTQGYAALYADFDVLPEDNYTTADDDDEDPIEIPPVLTQTQNAVTMEGNRDLFLGPAALNYQADGSGEIRIYLDDVEDVAPGQRSFFDGMAYAPAGTPIALRIEIDRTTGNAQLINETDQDFRVARLGINSPAGTLDPSEWITIAGNTDGTGDQSRDTDPWTVTDPDPMAPTPARAVSLREIEVDDDEMGLDSDGALIPAGTNIDLGDIWIASPFEDVSVLFASILEAPTLPSPVLNHAVPIQVNFVNGTSLQFGDFDQDGDIDESDYSTLIGNMHRSFTDMTGSETHMYGDISGNGLIDFSDLVGFKTAYEDANGLGSFAAAFGTGVPEPSTVTWVAGLMIAGLCYRFRRVAAGAVAVSAFAFTFIFLSGTATAQNAVYIDADPSNTVVEGVGAVSYSADAGGGGTVIGTNDGADGYWRARNFANDSTSAWLADSAVSIFESGGSEDVDRLVTSFTLPAAGLYQIYGFYWDDTPGTGWDIDFQLGDREVASFKALSDGVSFEAASFDSITGNSIAMLPGTGTGNDDDGNRNMYAAPLGIWSTESDGLDVTVAADSSLISTERSWYDGVGYAPVEDPILVLEVDRSTGVVSLSNTFNAPIDLSYYEVRSSAGSLDRSAWNSLDQQNLDAVDGSDDGSEAGDSLLEGWDENGAGTNPGDFNGNGTVDIVDYTVWRNNLGGLYTAADYDVWKENFGQTGELANSVLSENFLLGVTSIPANSSIDLGSIYNTAMDAQDLNFSYGLVGEGALTPSAVVYSGGSGAVASANVPEPNSVAILAILVAAGMIRIKLRRV</sequence>
<feature type="region of interest" description="Disordered" evidence="1">
    <location>
        <begin position="298"/>
        <end position="323"/>
    </location>
</feature>
<feature type="signal peptide" evidence="2">
    <location>
        <begin position="1"/>
        <end position="26"/>
    </location>
</feature>
<dbReference type="InterPro" id="IPR036439">
    <property type="entry name" value="Dockerin_dom_sf"/>
</dbReference>
<comment type="caution">
    <text evidence="3">The sequence shown here is derived from an EMBL/GenBank/DDBJ whole genome shotgun (WGS) entry which is preliminary data.</text>
</comment>
<keyword evidence="4" id="KW-1185">Reference proteome</keyword>
<reference evidence="3" key="1">
    <citation type="submission" date="2022-06" db="EMBL/GenBank/DDBJ databases">
        <title>Aeoliella straminimaris, a novel planctomycete from sediments.</title>
        <authorList>
            <person name="Vitorino I.R."/>
            <person name="Lage O.M."/>
        </authorList>
    </citation>
    <scope>NUCLEOTIDE SEQUENCE</scope>
    <source>
        <strain evidence="3">ICT_H6.2</strain>
    </source>
</reference>
<proteinExistence type="predicted"/>
<dbReference type="RefSeq" id="WP_252853413.1">
    <property type="nucleotide sequence ID" value="NZ_JAMXLR010000055.1"/>
</dbReference>
<organism evidence="3 4">
    <name type="scientific">Aeoliella straminimaris</name>
    <dbReference type="NCBI Taxonomy" id="2954799"/>
    <lineage>
        <taxon>Bacteria</taxon>
        <taxon>Pseudomonadati</taxon>
        <taxon>Planctomycetota</taxon>
        <taxon>Planctomycetia</taxon>
        <taxon>Pirellulales</taxon>
        <taxon>Lacipirellulaceae</taxon>
        <taxon>Aeoliella</taxon>
    </lineage>
</organism>
<evidence type="ECO:0000256" key="2">
    <source>
        <dbReference type="SAM" id="SignalP"/>
    </source>
</evidence>
<dbReference type="SUPFAM" id="SSF63446">
    <property type="entry name" value="Type I dockerin domain"/>
    <property type="match status" value="1"/>
</dbReference>
<keyword evidence="2" id="KW-0732">Signal</keyword>
<dbReference type="AlphaFoldDB" id="A0A9X2JHC1"/>
<dbReference type="GO" id="GO:0000272">
    <property type="term" value="P:polysaccharide catabolic process"/>
    <property type="evidence" value="ECO:0007669"/>
    <property type="project" value="InterPro"/>
</dbReference>
<evidence type="ECO:0000256" key="1">
    <source>
        <dbReference type="SAM" id="MobiDB-lite"/>
    </source>
</evidence>
<accession>A0A9X2JHC1</accession>
<evidence type="ECO:0008006" key="5">
    <source>
        <dbReference type="Google" id="ProtNLM"/>
    </source>
</evidence>
<dbReference type="InterPro" id="IPR018247">
    <property type="entry name" value="EF_Hand_1_Ca_BS"/>
</dbReference>
<name>A0A9X2JHC1_9BACT</name>
<dbReference type="PROSITE" id="PS00018">
    <property type="entry name" value="EF_HAND_1"/>
    <property type="match status" value="3"/>
</dbReference>
<gene>
    <name evidence="3" type="ORF">NG895_15405</name>
</gene>
<feature type="region of interest" description="Disordered" evidence="1">
    <location>
        <begin position="780"/>
        <end position="812"/>
    </location>
</feature>